<keyword evidence="1" id="KW-0472">Membrane</keyword>
<organism evidence="2 3">
    <name type="scientific">Nonomuraea jabiensis</name>
    <dbReference type="NCBI Taxonomy" id="882448"/>
    <lineage>
        <taxon>Bacteria</taxon>
        <taxon>Bacillati</taxon>
        <taxon>Actinomycetota</taxon>
        <taxon>Actinomycetes</taxon>
        <taxon>Streptosporangiales</taxon>
        <taxon>Streptosporangiaceae</taxon>
        <taxon>Nonomuraea</taxon>
    </lineage>
</organism>
<keyword evidence="1" id="KW-1133">Transmembrane helix</keyword>
<dbReference type="Proteomes" id="UP000579153">
    <property type="component" value="Unassembled WGS sequence"/>
</dbReference>
<reference evidence="2 3" key="1">
    <citation type="submission" date="2020-08" db="EMBL/GenBank/DDBJ databases">
        <title>Sequencing the genomes of 1000 actinobacteria strains.</title>
        <authorList>
            <person name="Klenk H.-P."/>
        </authorList>
    </citation>
    <scope>NUCLEOTIDE SEQUENCE [LARGE SCALE GENOMIC DNA]</scope>
    <source>
        <strain evidence="2 3">DSM 45507</strain>
    </source>
</reference>
<evidence type="ECO:0000313" key="2">
    <source>
        <dbReference type="EMBL" id="MBB5773612.1"/>
    </source>
</evidence>
<dbReference type="RefSeq" id="WP_185067573.1">
    <property type="nucleotide sequence ID" value="NZ_JACHMB010000001.1"/>
</dbReference>
<evidence type="ECO:0000313" key="3">
    <source>
        <dbReference type="Proteomes" id="UP000579153"/>
    </source>
</evidence>
<protein>
    <submittedName>
        <fullName evidence="2">Divalent metal cation (Fe/Co/Zn/Cd) transporter</fullName>
    </submittedName>
</protein>
<proteinExistence type="predicted"/>
<dbReference type="AlphaFoldDB" id="A0A7W9FXY3"/>
<gene>
    <name evidence="2" type="ORF">HD596_000368</name>
</gene>
<name>A0A7W9FXY3_9ACTN</name>
<keyword evidence="1" id="KW-0812">Transmembrane</keyword>
<dbReference type="EMBL" id="JACHMB010000001">
    <property type="protein sequence ID" value="MBB5773612.1"/>
    <property type="molecule type" value="Genomic_DNA"/>
</dbReference>
<accession>A0A7W9FXY3</accession>
<keyword evidence="3" id="KW-1185">Reference proteome</keyword>
<evidence type="ECO:0000256" key="1">
    <source>
        <dbReference type="SAM" id="Phobius"/>
    </source>
</evidence>
<feature type="transmembrane region" description="Helical" evidence="1">
    <location>
        <begin position="52"/>
        <end position="85"/>
    </location>
</feature>
<comment type="caution">
    <text evidence="2">The sequence shown here is derived from an EMBL/GenBank/DDBJ whole genome shotgun (WGS) entry which is preliminary data.</text>
</comment>
<sequence>MQAMLGHASIVLTADTYVSVLPEVAHKAAQETAGPVLRAACKLRRSHGGRDLLKGFATGAGIVLAVPFGWAIVVGFILGIVGTLLGMDLNTP</sequence>